<gene>
    <name evidence="1" type="primary">Acey_s0029.g1930</name>
    <name evidence="1" type="ORF">Y032_0029g1930</name>
</gene>
<dbReference type="AlphaFoldDB" id="A0A016UTR9"/>
<accession>A0A016UTR9</accession>
<dbReference type="Proteomes" id="UP000024635">
    <property type="component" value="Unassembled WGS sequence"/>
</dbReference>
<keyword evidence="2" id="KW-1185">Reference proteome</keyword>
<comment type="caution">
    <text evidence="1">The sequence shown here is derived from an EMBL/GenBank/DDBJ whole genome shotgun (WGS) entry which is preliminary data.</text>
</comment>
<evidence type="ECO:0000313" key="2">
    <source>
        <dbReference type="Proteomes" id="UP000024635"/>
    </source>
</evidence>
<reference evidence="2" key="1">
    <citation type="journal article" date="2015" name="Nat. Genet.">
        <title>The genome and transcriptome of the zoonotic hookworm Ancylostoma ceylanicum identify infection-specific gene families.</title>
        <authorList>
            <person name="Schwarz E.M."/>
            <person name="Hu Y."/>
            <person name="Antoshechkin I."/>
            <person name="Miller M.M."/>
            <person name="Sternberg P.W."/>
            <person name="Aroian R.V."/>
        </authorList>
    </citation>
    <scope>NUCLEOTIDE SEQUENCE</scope>
    <source>
        <strain evidence="2">HY135</strain>
    </source>
</reference>
<evidence type="ECO:0000313" key="1">
    <source>
        <dbReference type="EMBL" id="EYC17878.1"/>
    </source>
</evidence>
<sequence>MAGSGQTSISTVQDILHTSGNIPKLLRALPHVPSRSHADVCTPPLSHRKTFDWIDSIVIIDYKYCTYDNTAYRKHLLDFDGLPEPIPEIENHDKGKLLAF</sequence>
<proteinExistence type="predicted"/>
<dbReference type="EMBL" id="JARK01001365">
    <property type="protein sequence ID" value="EYC17878.1"/>
    <property type="molecule type" value="Genomic_DNA"/>
</dbReference>
<name>A0A016UTR9_9BILA</name>
<protein>
    <submittedName>
        <fullName evidence="1">Uncharacterized protein</fullName>
    </submittedName>
</protein>
<organism evidence="1 2">
    <name type="scientific">Ancylostoma ceylanicum</name>
    <dbReference type="NCBI Taxonomy" id="53326"/>
    <lineage>
        <taxon>Eukaryota</taxon>
        <taxon>Metazoa</taxon>
        <taxon>Ecdysozoa</taxon>
        <taxon>Nematoda</taxon>
        <taxon>Chromadorea</taxon>
        <taxon>Rhabditida</taxon>
        <taxon>Rhabditina</taxon>
        <taxon>Rhabditomorpha</taxon>
        <taxon>Strongyloidea</taxon>
        <taxon>Ancylostomatidae</taxon>
        <taxon>Ancylostomatinae</taxon>
        <taxon>Ancylostoma</taxon>
    </lineage>
</organism>